<comment type="similarity">
    <text evidence="11">In the N-terminal section; belongs to the carbohydrate kinase PfkB family.</text>
</comment>
<evidence type="ECO:0000256" key="8">
    <source>
        <dbReference type="ARBA" id="ARBA00023268"/>
    </source>
</evidence>
<feature type="region of interest" description="Ribokinase" evidence="11">
    <location>
        <begin position="1"/>
        <end position="330"/>
    </location>
</feature>
<dbReference type="EC" id="2.7.1.167" evidence="11"/>
<dbReference type="InterPro" id="IPR023030">
    <property type="entry name" value="Bifunc_HldE"/>
</dbReference>
<keyword evidence="9 11" id="KW-0119">Carbohydrate metabolism</keyword>
<keyword evidence="5 11" id="KW-0547">Nucleotide-binding</keyword>
<evidence type="ECO:0000313" key="14">
    <source>
        <dbReference type="EMBL" id="MBB6253812.1"/>
    </source>
</evidence>
<dbReference type="NCBIfam" id="TIGR02199">
    <property type="entry name" value="rfaE_dom_II"/>
    <property type="match status" value="1"/>
</dbReference>
<dbReference type="NCBIfam" id="TIGR00125">
    <property type="entry name" value="cyt_tran_rel"/>
    <property type="match status" value="1"/>
</dbReference>
<dbReference type="NCBIfam" id="TIGR02198">
    <property type="entry name" value="rfaE_dom_I"/>
    <property type="match status" value="1"/>
</dbReference>
<dbReference type="GO" id="GO:0033786">
    <property type="term" value="F:heptose-1-phosphate adenylyltransferase activity"/>
    <property type="evidence" value="ECO:0007669"/>
    <property type="project" value="UniProtKB-UniRule"/>
</dbReference>
<keyword evidence="6 11" id="KW-0418">Kinase</keyword>
<evidence type="ECO:0000259" key="12">
    <source>
        <dbReference type="Pfam" id="PF00294"/>
    </source>
</evidence>
<dbReference type="Pfam" id="PF00294">
    <property type="entry name" value="PfkB"/>
    <property type="match status" value="1"/>
</dbReference>
<evidence type="ECO:0000313" key="15">
    <source>
        <dbReference type="Proteomes" id="UP000539175"/>
    </source>
</evidence>
<dbReference type="Pfam" id="PF01467">
    <property type="entry name" value="CTP_transf_like"/>
    <property type="match status" value="1"/>
</dbReference>
<dbReference type="GO" id="GO:0005524">
    <property type="term" value="F:ATP binding"/>
    <property type="evidence" value="ECO:0007669"/>
    <property type="project" value="UniProtKB-UniRule"/>
</dbReference>
<protein>
    <recommendedName>
        <fullName evidence="11">Bifunctional protein HldE</fullName>
    </recommendedName>
    <domain>
        <recommendedName>
            <fullName evidence="11">D-beta-D-heptose 7-phosphate kinase</fullName>
            <ecNumber evidence="11">2.7.1.167</ecNumber>
        </recommendedName>
        <alternativeName>
            <fullName evidence="11">D-beta-D-heptose 7-phosphotransferase</fullName>
        </alternativeName>
        <alternativeName>
            <fullName evidence="11">D-glycero-beta-D-manno-heptose-7-phosphate kinase</fullName>
        </alternativeName>
    </domain>
    <domain>
        <recommendedName>
            <fullName evidence="11">D-beta-D-heptose 1-phosphate adenylyltransferase</fullName>
            <ecNumber evidence="11">2.7.7.70</ecNumber>
        </recommendedName>
        <alternativeName>
            <fullName evidence="11">D-glycero-beta-D-manno-heptose 1-phosphate adenylyltransferase</fullName>
        </alternativeName>
    </domain>
</protein>
<dbReference type="EMBL" id="JACIIZ010000013">
    <property type="protein sequence ID" value="MBB6253812.1"/>
    <property type="molecule type" value="Genomic_DNA"/>
</dbReference>
<comment type="caution">
    <text evidence="14">The sequence shown here is derived from an EMBL/GenBank/DDBJ whole genome shotgun (WGS) entry which is preliminary data.</text>
</comment>
<comment type="subunit">
    <text evidence="11">Homodimer.</text>
</comment>
<evidence type="ECO:0000256" key="4">
    <source>
        <dbReference type="ARBA" id="ARBA00022695"/>
    </source>
</evidence>
<evidence type="ECO:0000256" key="7">
    <source>
        <dbReference type="ARBA" id="ARBA00022840"/>
    </source>
</evidence>
<dbReference type="InterPro" id="IPR011611">
    <property type="entry name" value="PfkB_dom"/>
</dbReference>
<sequence length="489" mass="52122">MQRHVGLTSSVECLGGARVMVVGDVMLDRFVRGKVARISPEAPVPVLRNAHQEVMLGGAGNVVRNITALGGHVVLAGVLGDDDAGRHVGQLVAQDGQITSILQVDPGRVTSEKIRFVADGHHLLRSDWDSEAPVAWEVHERLLAAAADHIDTVSAVILSDYAKGVLTPPVLRRLIDMARNAGKPVIVDPKSADYALYRGATLVTPNRAELAIAVGYRPATTEDIVAAAEGLMRDHDIQSLLVTRSEEGMTLICGGGLSVNVRAEAKEVFDVSGAGDTVVAVMAACLATGTDLSDAVQLANVAASLVVAKLGTAVVTPTEILHALAEQDDRANSDKVLTLSELQERIALWRRLGLKVGFTNGCFDLVHPGHVQLLAAARRECDRLIVGLNSDASVRRLKGPERPIQEERSRAIVLAALASVDAVALFEEDTPLDLIQQIQPQVLIKGADYTIDQVVGGDFVQRNGGRVALVQLVPDQSTTRIAKRIQERG</sequence>
<dbReference type="HAMAP" id="MF_01603">
    <property type="entry name" value="HldE"/>
    <property type="match status" value="1"/>
</dbReference>
<dbReference type="RefSeq" id="WP_184805089.1">
    <property type="nucleotide sequence ID" value="NZ_JACIIZ010000013.1"/>
</dbReference>
<dbReference type="Gene3D" id="3.40.50.620">
    <property type="entry name" value="HUPs"/>
    <property type="match status" value="1"/>
</dbReference>
<feature type="binding site" evidence="11">
    <location>
        <begin position="206"/>
        <end position="209"/>
    </location>
    <ligand>
        <name>ATP</name>
        <dbReference type="ChEBI" id="CHEBI:30616"/>
    </ligand>
</feature>
<evidence type="ECO:0000256" key="10">
    <source>
        <dbReference type="ARBA" id="ARBA00047428"/>
    </source>
</evidence>
<proteinExistence type="inferred from homology"/>
<feature type="domain" description="Carbohydrate kinase PfkB" evidence="12">
    <location>
        <begin position="18"/>
        <end position="318"/>
    </location>
</feature>
<reference evidence="14 15" key="1">
    <citation type="submission" date="2020-08" db="EMBL/GenBank/DDBJ databases">
        <title>Genomic Encyclopedia of Type Strains, Phase IV (KMG-IV): sequencing the most valuable type-strain genomes for metagenomic binning, comparative biology and taxonomic classification.</title>
        <authorList>
            <person name="Goeker M."/>
        </authorList>
    </citation>
    <scope>NUCLEOTIDE SEQUENCE [LARGE SCALE GENOMIC DNA]</scope>
    <source>
        <strain evidence="14 15">DSM 22198</strain>
    </source>
</reference>
<dbReference type="GO" id="GO:0005829">
    <property type="term" value="C:cytosol"/>
    <property type="evidence" value="ECO:0007669"/>
    <property type="project" value="TreeGrafter"/>
</dbReference>
<dbReference type="AlphaFoldDB" id="A0A7X0EEE4"/>
<name>A0A7X0EEE4_9PROT</name>
<comment type="pathway">
    <text evidence="11">Nucleotide-sugar biosynthesis; ADP-L-glycero-beta-D-manno-heptose biosynthesis; ADP-L-glycero-beta-D-manno-heptose from D-glycero-beta-D-manno-heptose 7-phosphate: step 1/4.</text>
</comment>
<keyword evidence="7 11" id="KW-0067">ATP-binding</keyword>
<dbReference type="CDD" id="cd01172">
    <property type="entry name" value="RfaE_like"/>
    <property type="match status" value="1"/>
</dbReference>
<feature type="active site" evidence="11">
    <location>
        <position position="276"/>
    </location>
</feature>
<dbReference type="InterPro" id="IPR011913">
    <property type="entry name" value="RfaE_dom_I"/>
</dbReference>
<comment type="similarity">
    <text evidence="11">In the C-terminal section; belongs to the cytidylyltransferase family.</text>
</comment>
<dbReference type="SUPFAM" id="SSF53613">
    <property type="entry name" value="Ribokinase-like"/>
    <property type="match status" value="1"/>
</dbReference>
<evidence type="ECO:0000256" key="11">
    <source>
        <dbReference type="HAMAP-Rule" id="MF_01603"/>
    </source>
</evidence>
<comment type="function">
    <text evidence="1 11">Catalyzes the phosphorylation of D-glycero-D-manno-heptose 7-phosphate at the C-1 position to selectively form D-glycero-beta-D-manno-heptose-1,7-bisphosphate.</text>
</comment>
<keyword evidence="3 11" id="KW-0808">Transferase</keyword>
<gene>
    <name evidence="11" type="primary">hldE</name>
    <name evidence="14" type="ORF">FHS74_004388</name>
</gene>
<accession>A0A7X0EEE4</accession>
<dbReference type="PANTHER" id="PTHR46969:SF1">
    <property type="entry name" value="BIFUNCTIONAL PROTEIN HLDE"/>
    <property type="match status" value="1"/>
</dbReference>
<dbReference type="PANTHER" id="PTHR46969">
    <property type="entry name" value="BIFUNCTIONAL PROTEIN HLDE"/>
    <property type="match status" value="1"/>
</dbReference>
<dbReference type="InterPro" id="IPR004821">
    <property type="entry name" value="Cyt_trans-like"/>
</dbReference>
<dbReference type="GO" id="GO:0033785">
    <property type="term" value="F:heptose 7-phosphate kinase activity"/>
    <property type="evidence" value="ECO:0007669"/>
    <property type="project" value="UniProtKB-UniRule"/>
</dbReference>
<dbReference type="FunFam" id="3.40.1190.20:FF:000002">
    <property type="entry name" value="Bifunctional protein HldE"/>
    <property type="match status" value="1"/>
</dbReference>
<dbReference type="Proteomes" id="UP000539175">
    <property type="component" value="Unassembled WGS sequence"/>
</dbReference>
<keyword evidence="4 11" id="KW-0548">Nucleotidyltransferase</keyword>
<evidence type="ECO:0000256" key="3">
    <source>
        <dbReference type="ARBA" id="ARBA00022679"/>
    </source>
</evidence>
<organism evidence="14 15">
    <name type="scientific">Nitrospirillum iridis</name>
    <dbReference type="NCBI Taxonomy" id="765888"/>
    <lineage>
        <taxon>Bacteria</taxon>
        <taxon>Pseudomonadati</taxon>
        <taxon>Pseudomonadota</taxon>
        <taxon>Alphaproteobacteria</taxon>
        <taxon>Rhodospirillales</taxon>
        <taxon>Azospirillaceae</taxon>
        <taxon>Nitrospirillum</taxon>
    </lineage>
</organism>
<feature type="domain" description="Cytidyltransferase-like" evidence="13">
    <location>
        <begin position="358"/>
        <end position="452"/>
    </location>
</feature>
<dbReference type="InterPro" id="IPR029056">
    <property type="entry name" value="Ribokinase-like"/>
</dbReference>
<evidence type="ECO:0000256" key="6">
    <source>
        <dbReference type="ARBA" id="ARBA00022777"/>
    </source>
</evidence>
<keyword evidence="8 11" id="KW-0511">Multifunctional enzyme</keyword>
<comment type="function">
    <text evidence="2 11">Catalyzes the ADP transfer from ATP to D-glycero-beta-D-manno-heptose 1-phosphate, yielding ADP-D-glycero-beta-D-manno-heptose.</text>
</comment>
<dbReference type="InterPro" id="IPR014729">
    <property type="entry name" value="Rossmann-like_a/b/a_fold"/>
</dbReference>
<comment type="catalytic activity">
    <reaction evidence="10 11">
        <text>D-glycero-beta-D-manno-heptose 1-phosphate + ATP + H(+) = ADP-D-glycero-beta-D-manno-heptose + diphosphate</text>
        <dbReference type="Rhea" id="RHEA:27465"/>
        <dbReference type="ChEBI" id="CHEBI:15378"/>
        <dbReference type="ChEBI" id="CHEBI:30616"/>
        <dbReference type="ChEBI" id="CHEBI:33019"/>
        <dbReference type="ChEBI" id="CHEBI:59967"/>
        <dbReference type="ChEBI" id="CHEBI:61593"/>
        <dbReference type="EC" id="2.7.7.70"/>
    </reaction>
</comment>
<evidence type="ECO:0000256" key="5">
    <source>
        <dbReference type="ARBA" id="ARBA00022741"/>
    </source>
</evidence>
<dbReference type="EC" id="2.7.7.70" evidence="11"/>
<evidence type="ECO:0000259" key="13">
    <source>
        <dbReference type="Pfam" id="PF01467"/>
    </source>
</evidence>
<dbReference type="InterPro" id="IPR011914">
    <property type="entry name" value="RfaE_dom_II"/>
</dbReference>
<keyword evidence="15" id="KW-1185">Reference proteome</keyword>
<dbReference type="Gene3D" id="3.40.1190.20">
    <property type="match status" value="1"/>
</dbReference>
<evidence type="ECO:0000256" key="1">
    <source>
        <dbReference type="ARBA" id="ARBA00002319"/>
    </source>
</evidence>
<evidence type="ECO:0000256" key="9">
    <source>
        <dbReference type="ARBA" id="ARBA00023277"/>
    </source>
</evidence>
<feature type="region of interest" description="Cytidylyltransferase" evidence="11">
    <location>
        <begin position="358"/>
        <end position="489"/>
    </location>
</feature>
<comment type="pathway">
    <text evidence="11">Nucleotide-sugar biosynthesis; ADP-L-glycero-beta-D-manno-heptose biosynthesis; ADP-L-glycero-beta-D-manno-heptose from D-glycero-beta-D-manno-heptose 7-phosphate: step 3/4.</text>
</comment>
<dbReference type="GO" id="GO:0016773">
    <property type="term" value="F:phosphotransferase activity, alcohol group as acceptor"/>
    <property type="evidence" value="ECO:0007669"/>
    <property type="project" value="InterPro"/>
</dbReference>
<dbReference type="GO" id="GO:0097171">
    <property type="term" value="P:ADP-L-glycero-beta-D-manno-heptose biosynthetic process"/>
    <property type="evidence" value="ECO:0007669"/>
    <property type="project" value="UniProtKB-UniPathway"/>
</dbReference>
<comment type="catalytic activity">
    <reaction evidence="11">
        <text>D-glycero-beta-D-manno-heptose 7-phosphate + ATP = D-glycero-beta-D-manno-heptose 1,7-bisphosphate + ADP + H(+)</text>
        <dbReference type="Rhea" id="RHEA:27473"/>
        <dbReference type="ChEBI" id="CHEBI:15378"/>
        <dbReference type="ChEBI" id="CHEBI:30616"/>
        <dbReference type="ChEBI" id="CHEBI:60204"/>
        <dbReference type="ChEBI" id="CHEBI:60208"/>
        <dbReference type="ChEBI" id="CHEBI:456216"/>
        <dbReference type="EC" id="2.7.1.167"/>
    </reaction>
</comment>
<dbReference type="UniPathway" id="UPA00356">
    <property type="reaction ID" value="UER00437"/>
</dbReference>
<evidence type="ECO:0000256" key="2">
    <source>
        <dbReference type="ARBA" id="ARBA00003753"/>
    </source>
</evidence>
<dbReference type="SUPFAM" id="SSF52374">
    <property type="entry name" value="Nucleotidylyl transferase"/>
    <property type="match status" value="1"/>
</dbReference>